<comment type="caution">
    <text evidence="12">The sequence shown here is derived from an EMBL/GenBank/DDBJ whole genome shotgun (WGS) entry which is preliminary data.</text>
</comment>
<dbReference type="PIRSF" id="PIRSF009283">
    <property type="entry name" value="HPP_dOase"/>
    <property type="match status" value="1"/>
</dbReference>
<dbReference type="Gene3D" id="3.10.180.10">
    <property type="entry name" value="2,3-Dihydroxybiphenyl 1,2-Dioxygenase, domain 1"/>
    <property type="match status" value="2"/>
</dbReference>
<evidence type="ECO:0000313" key="13">
    <source>
        <dbReference type="Proteomes" id="UP000822688"/>
    </source>
</evidence>
<protein>
    <recommendedName>
        <fullName evidence="3 9">4-hydroxyphenylpyruvate dioxygenase</fullName>
    </recommendedName>
</protein>
<keyword evidence="4 10" id="KW-0479">Metal-binding</keyword>
<keyword evidence="13" id="KW-1185">Reference proteome</keyword>
<feature type="binding site" evidence="10">
    <location>
        <position position="297"/>
    </location>
    <ligand>
        <name>Fe cation</name>
        <dbReference type="ChEBI" id="CHEBI:24875"/>
    </ligand>
</feature>
<dbReference type="Proteomes" id="UP000822688">
    <property type="component" value="Chromosome 7"/>
</dbReference>
<dbReference type="PANTHER" id="PTHR11959">
    <property type="entry name" value="4-HYDROXYPHENYLPYRUVATE DIOXYGENASE"/>
    <property type="match status" value="1"/>
</dbReference>
<dbReference type="InterPro" id="IPR037523">
    <property type="entry name" value="VOC_core"/>
</dbReference>
<evidence type="ECO:0000256" key="8">
    <source>
        <dbReference type="ARBA" id="ARBA00023232"/>
    </source>
</evidence>
<evidence type="ECO:0000259" key="11">
    <source>
        <dbReference type="PROSITE" id="PS51819"/>
    </source>
</evidence>
<dbReference type="InterPro" id="IPR005956">
    <property type="entry name" value="4OHPhenylPyrv_dOase"/>
</dbReference>
<dbReference type="GO" id="GO:0003868">
    <property type="term" value="F:4-hydroxyphenylpyruvate dioxygenase activity"/>
    <property type="evidence" value="ECO:0007669"/>
    <property type="project" value="InterPro"/>
</dbReference>
<dbReference type="EMBL" id="CM026428">
    <property type="protein sequence ID" value="KAG0566269.1"/>
    <property type="molecule type" value="Genomic_DNA"/>
</dbReference>
<feature type="binding site" evidence="10">
    <location>
        <position position="211"/>
    </location>
    <ligand>
        <name>Fe cation</name>
        <dbReference type="ChEBI" id="CHEBI:24875"/>
    </ligand>
</feature>
<evidence type="ECO:0000256" key="7">
    <source>
        <dbReference type="ARBA" id="ARBA00023004"/>
    </source>
</evidence>
<dbReference type="PANTHER" id="PTHR11959:SF1">
    <property type="entry name" value="4-HYDROXYPHENYLPYRUVATE DIOXYGENASE"/>
    <property type="match status" value="1"/>
</dbReference>
<reference evidence="12" key="1">
    <citation type="submission" date="2020-06" db="EMBL/GenBank/DDBJ databases">
        <title>WGS assembly of Ceratodon purpureus strain R40.</title>
        <authorList>
            <person name="Carey S.B."/>
            <person name="Jenkins J."/>
            <person name="Shu S."/>
            <person name="Lovell J.T."/>
            <person name="Sreedasyam A."/>
            <person name="Maumus F."/>
            <person name="Tiley G.P."/>
            <person name="Fernandez-Pozo N."/>
            <person name="Barry K."/>
            <person name="Chen C."/>
            <person name="Wang M."/>
            <person name="Lipzen A."/>
            <person name="Daum C."/>
            <person name="Saski C.A."/>
            <person name="Payton A.C."/>
            <person name="Mcbreen J.C."/>
            <person name="Conrad R.E."/>
            <person name="Kollar L.M."/>
            <person name="Olsson S."/>
            <person name="Huttunen S."/>
            <person name="Landis J.B."/>
            <person name="Wickett N.J."/>
            <person name="Johnson M.G."/>
            <person name="Rensing S.A."/>
            <person name="Grimwood J."/>
            <person name="Schmutz J."/>
            <person name="Mcdaniel S.F."/>
        </authorList>
    </citation>
    <scope>NUCLEOTIDE SEQUENCE</scope>
    <source>
        <strain evidence="12">R40</strain>
    </source>
</reference>
<dbReference type="GO" id="GO:0006572">
    <property type="term" value="P:L-tyrosine catabolic process"/>
    <property type="evidence" value="ECO:0007669"/>
    <property type="project" value="UniProtKB-KW"/>
</dbReference>
<evidence type="ECO:0000256" key="9">
    <source>
        <dbReference type="PIRNR" id="PIRNR009283"/>
    </source>
</evidence>
<comment type="similarity">
    <text evidence="2 9">Belongs to the 4HPPD family.</text>
</comment>
<organism evidence="12 13">
    <name type="scientific">Ceratodon purpureus</name>
    <name type="common">Fire moss</name>
    <name type="synonym">Dicranum purpureum</name>
    <dbReference type="NCBI Taxonomy" id="3225"/>
    <lineage>
        <taxon>Eukaryota</taxon>
        <taxon>Viridiplantae</taxon>
        <taxon>Streptophyta</taxon>
        <taxon>Embryophyta</taxon>
        <taxon>Bryophyta</taxon>
        <taxon>Bryophytina</taxon>
        <taxon>Bryopsida</taxon>
        <taxon>Dicranidae</taxon>
        <taxon>Pseudoditrichales</taxon>
        <taxon>Ditrichaceae</taxon>
        <taxon>Ceratodon</taxon>
    </lineage>
</organism>
<dbReference type="GO" id="GO:0046872">
    <property type="term" value="F:metal ion binding"/>
    <property type="evidence" value="ECO:0007669"/>
    <property type="project" value="UniProtKB-KW"/>
</dbReference>
<evidence type="ECO:0000256" key="10">
    <source>
        <dbReference type="PIRSR" id="PIRSR009283-1"/>
    </source>
</evidence>
<accession>A0A8T0H7K7</accession>
<evidence type="ECO:0000256" key="5">
    <source>
        <dbReference type="ARBA" id="ARBA00022737"/>
    </source>
</evidence>
<keyword evidence="5" id="KW-0677">Repeat</keyword>
<dbReference type="PROSITE" id="PS51819">
    <property type="entry name" value="VOC"/>
    <property type="match status" value="1"/>
</dbReference>
<keyword evidence="8" id="KW-0585">Phenylalanine catabolism</keyword>
<evidence type="ECO:0000313" key="12">
    <source>
        <dbReference type="EMBL" id="KAG0566269.1"/>
    </source>
</evidence>
<keyword evidence="6" id="KW-0828">Tyrosine catabolism</keyword>
<dbReference type="FunFam" id="3.10.180.10:FF:000013">
    <property type="entry name" value="4-hydroxyphenylpyruvate dioxygenase"/>
    <property type="match status" value="1"/>
</dbReference>
<comment type="pathway">
    <text evidence="1">Amino-acid degradation; L-phenylalanine degradation; acetoacetate and fumarate from L-phenylalanine: step 3/6.</text>
</comment>
<comment type="cofactor">
    <cofactor evidence="10">
        <name>Fe cation</name>
        <dbReference type="ChEBI" id="CHEBI:24875"/>
    </cofactor>
    <text evidence="10">Binds 1 Fe cation per subunit.</text>
</comment>
<sequence length="348" mass="38580">MRFSPTKSYLLSLPRTLPRLIRLVRRCLTLDIGARRLGVIESHGQAVRAVGILVDDADEAHRVSVENGAVSVLEPHVLNDDAKGGKMVMAEVNVVLRYVGKHGYKGPMLPNYEEVESLPLTYGLVRLDHAVGNVHKLAEAVNYISKFSGFHEFAEFTADDVGTTESGLNSMVLASNNEMILLPINEPTFGTKRKSQIQTYLEHNEGPGLQHLALICDDIFSTLREMRTRTHIGGFDFMPKPPPTYYKNLASRVGSILSDEQIKECDELGILVDKDDQGVLLQIFTKPLGDRPTIFIEIIQRVGCMEKEESTGREVQKGGCGGFGKGNFSELFKSIEEYEKTLDGTLKA</sequence>
<proteinExistence type="inferred from homology"/>
<evidence type="ECO:0000256" key="3">
    <source>
        <dbReference type="ARBA" id="ARBA00013222"/>
    </source>
</evidence>
<gene>
    <name evidence="12" type="ORF">KC19_7G051200</name>
</gene>
<dbReference type="AlphaFoldDB" id="A0A8T0H7K7"/>
<dbReference type="InterPro" id="IPR029068">
    <property type="entry name" value="Glyas_Bleomycin-R_OHBP_Dase"/>
</dbReference>
<evidence type="ECO:0000256" key="2">
    <source>
        <dbReference type="ARBA" id="ARBA00005877"/>
    </source>
</evidence>
<dbReference type="SUPFAM" id="SSF54593">
    <property type="entry name" value="Glyoxalase/Bleomycin resistance protein/Dihydroxybiphenyl dioxygenase"/>
    <property type="match status" value="1"/>
</dbReference>
<name>A0A8T0H7K7_CERPU</name>
<feature type="binding site" evidence="10">
    <location>
        <position position="129"/>
    </location>
    <ligand>
        <name>Fe cation</name>
        <dbReference type="ChEBI" id="CHEBI:24875"/>
    </ligand>
</feature>
<dbReference type="GO" id="GO:0006559">
    <property type="term" value="P:L-phenylalanine catabolic process"/>
    <property type="evidence" value="ECO:0007669"/>
    <property type="project" value="UniProtKB-KW"/>
</dbReference>
<dbReference type="InterPro" id="IPR041735">
    <property type="entry name" value="4OHPhenylPyrv_dOase_C"/>
</dbReference>
<evidence type="ECO:0000256" key="6">
    <source>
        <dbReference type="ARBA" id="ARBA00022878"/>
    </source>
</evidence>
<evidence type="ECO:0000256" key="1">
    <source>
        <dbReference type="ARBA" id="ARBA00005162"/>
    </source>
</evidence>
<feature type="domain" description="VOC" evidence="11">
    <location>
        <begin position="126"/>
        <end position="286"/>
    </location>
</feature>
<keyword evidence="7 10" id="KW-0408">Iron</keyword>
<dbReference type="CDD" id="cd07250">
    <property type="entry name" value="HPPD_C_like"/>
    <property type="match status" value="1"/>
</dbReference>
<dbReference type="NCBIfam" id="TIGR01263">
    <property type="entry name" value="4HPPD"/>
    <property type="match status" value="1"/>
</dbReference>
<evidence type="ECO:0000256" key="4">
    <source>
        <dbReference type="ARBA" id="ARBA00022723"/>
    </source>
</evidence>